<dbReference type="PANTHER" id="PTHR34580">
    <property type="match status" value="1"/>
</dbReference>
<dbReference type="InterPro" id="IPR013196">
    <property type="entry name" value="HTH_11"/>
</dbReference>
<evidence type="ECO:0000259" key="2">
    <source>
        <dbReference type="Pfam" id="PF13280"/>
    </source>
</evidence>
<dbReference type="Gene3D" id="1.10.10.10">
    <property type="entry name" value="Winged helix-like DNA-binding domain superfamily/Winged helix DNA-binding domain"/>
    <property type="match status" value="1"/>
</dbReference>
<proteinExistence type="predicted"/>
<sequence length="229" mass="26548">MRKAERLFQLLTILRSRRTVVTACYLAERLQVSERTIYRDIQALSLSGVPIEGEAGVGYRLHPGFTVPPIMFDQDELEALLLGVRMVQGWSDEALGKAADSAFQKIRAVLSEQQYHEHTIKPEWLLVPDMHREQSAPYSDQLRAAIKQQQIIELDYSREDKALSTRVVWPLGLVFWGRAWTLVAWCELRQAYRMFRLDRIGRLQLVAKNFETSESINLQHYLEQVKCSE</sequence>
<dbReference type="InterPro" id="IPR036390">
    <property type="entry name" value="WH_DNA-bd_sf"/>
</dbReference>
<dbReference type="InterPro" id="IPR051534">
    <property type="entry name" value="CBASS_pafABC_assoc_protein"/>
</dbReference>
<dbReference type="Proteomes" id="UP000595332">
    <property type="component" value="Chromosome"/>
</dbReference>
<dbReference type="KEGG" id="njp:NEJAP_0076"/>
<dbReference type="PANTHER" id="PTHR34580:SF3">
    <property type="entry name" value="PROTEIN PAFB"/>
    <property type="match status" value="1"/>
</dbReference>
<evidence type="ECO:0000313" key="3">
    <source>
        <dbReference type="EMBL" id="BBB28035.1"/>
    </source>
</evidence>
<dbReference type="AlphaFoldDB" id="A0A7R6SUU1"/>
<dbReference type="SUPFAM" id="SSF46785">
    <property type="entry name" value="Winged helix' DNA-binding domain"/>
    <property type="match status" value="1"/>
</dbReference>
<feature type="domain" description="WYL" evidence="2">
    <location>
        <begin position="140"/>
        <end position="204"/>
    </location>
</feature>
<reference evidence="3 4" key="1">
    <citation type="journal article" date="2008" name="Int. J. Syst. Evol. Microbiol.">
        <title>Neptunomonas japonica sp. nov., an Osedax japonicus symbiont-like bacterium isolated from sediment adjacent to sperm whale carcasses off Kagoshima, Japan.</title>
        <authorList>
            <person name="Miyazaki M."/>
            <person name="Nogi Y."/>
            <person name="Fujiwara Y."/>
            <person name="Kawato M."/>
            <person name="Kubokawa K."/>
            <person name="Horikoshi K."/>
        </authorList>
    </citation>
    <scope>NUCLEOTIDE SEQUENCE [LARGE SCALE GENOMIC DNA]</scope>
    <source>
        <strain evidence="3 4">JAMM 1380</strain>
    </source>
</reference>
<dbReference type="PROSITE" id="PS52050">
    <property type="entry name" value="WYL"/>
    <property type="match status" value="1"/>
</dbReference>
<dbReference type="InterPro" id="IPR036388">
    <property type="entry name" value="WH-like_DNA-bd_sf"/>
</dbReference>
<evidence type="ECO:0000259" key="1">
    <source>
        <dbReference type="Pfam" id="PF08279"/>
    </source>
</evidence>
<accession>A0A7R6SUU1</accession>
<name>A0A7R6SUU1_9GAMM</name>
<keyword evidence="4" id="KW-1185">Reference proteome</keyword>
<protein>
    <submittedName>
        <fullName evidence="3">DeoR faimly transcriptional regulator</fullName>
    </submittedName>
</protein>
<dbReference type="EMBL" id="AP014546">
    <property type="protein sequence ID" value="BBB28035.1"/>
    <property type="molecule type" value="Genomic_DNA"/>
</dbReference>
<dbReference type="Pfam" id="PF08279">
    <property type="entry name" value="HTH_11"/>
    <property type="match status" value="1"/>
</dbReference>
<feature type="domain" description="Helix-turn-helix type 11" evidence="1">
    <location>
        <begin position="6"/>
        <end position="60"/>
    </location>
</feature>
<evidence type="ECO:0000313" key="4">
    <source>
        <dbReference type="Proteomes" id="UP000595332"/>
    </source>
</evidence>
<organism evidence="3 4">
    <name type="scientific">Neptunomonas japonica JAMM 1380</name>
    <dbReference type="NCBI Taxonomy" id="1441457"/>
    <lineage>
        <taxon>Bacteria</taxon>
        <taxon>Pseudomonadati</taxon>
        <taxon>Pseudomonadota</taxon>
        <taxon>Gammaproteobacteria</taxon>
        <taxon>Oceanospirillales</taxon>
        <taxon>Oceanospirillaceae</taxon>
        <taxon>Neptunomonas</taxon>
    </lineage>
</organism>
<dbReference type="Pfam" id="PF13280">
    <property type="entry name" value="WYL"/>
    <property type="match status" value="1"/>
</dbReference>
<gene>
    <name evidence="3" type="ORF">NEJAP_0076</name>
</gene>
<dbReference type="InterPro" id="IPR026881">
    <property type="entry name" value="WYL_dom"/>
</dbReference>
<dbReference type="RefSeq" id="WP_201348775.1">
    <property type="nucleotide sequence ID" value="NZ_AP014546.1"/>
</dbReference>